<evidence type="ECO:0000256" key="1">
    <source>
        <dbReference type="SAM" id="SignalP"/>
    </source>
</evidence>
<feature type="chain" id="PRO_5012709332" evidence="1">
    <location>
        <begin position="20"/>
        <end position="199"/>
    </location>
</feature>
<dbReference type="OrthoDB" id="668492at2"/>
<dbReference type="EMBL" id="LVYD01000124">
    <property type="protein sequence ID" value="OQP56820.1"/>
    <property type="molecule type" value="Genomic_DNA"/>
</dbReference>
<comment type="caution">
    <text evidence="2">The sequence shown here is derived from an EMBL/GenBank/DDBJ whole genome shotgun (WGS) entry which is preliminary data.</text>
</comment>
<keyword evidence="3" id="KW-1185">Reference proteome</keyword>
<evidence type="ECO:0000313" key="2">
    <source>
        <dbReference type="EMBL" id="OQP56820.1"/>
    </source>
</evidence>
<dbReference type="STRING" id="1703345.A3860_09555"/>
<dbReference type="RefSeq" id="WP_081155783.1">
    <property type="nucleotide sequence ID" value="NZ_LVYD01000124.1"/>
</dbReference>
<name>A0A1V9FEP0_9BACT</name>
<dbReference type="AlphaFoldDB" id="A0A1V9FEP0"/>
<protein>
    <submittedName>
        <fullName evidence="2">Uncharacterized protein</fullName>
    </submittedName>
</protein>
<keyword evidence="1" id="KW-0732">Signal</keyword>
<accession>A0A1V9FEP0</accession>
<sequence>MKHLLSIIFLLVLSFSTTAQRRISFYTTKINKDQFDKCGKVSYLVANAQIRKKSGSLRIPIVAKAAKVFKDDSSDRDFHEFKYLGDVKGTKLSLVQRIEYNDEEFYLLNRLTGTIDTLIGQPVFAQNMKNFVCVNNPGTDEKQQIQVCEMIDGRVKTRVYLDAIANTIIEFVTCVNRNSFLAEDNYGKYWKIHFKLSDE</sequence>
<evidence type="ECO:0000313" key="3">
    <source>
        <dbReference type="Proteomes" id="UP000192796"/>
    </source>
</evidence>
<reference evidence="2 3" key="1">
    <citation type="submission" date="2016-03" db="EMBL/GenBank/DDBJ databases">
        <title>Niastella vici sp. nov., isolated from farmland soil.</title>
        <authorList>
            <person name="Chen L."/>
            <person name="Wang D."/>
            <person name="Yang S."/>
            <person name="Wang G."/>
        </authorList>
    </citation>
    <scope>NUCLEOTIDE SEQUENCE [LARGE SCALE GENOMIC DNA]</scope>
    <source>
        <strain evidence="2 3">DJ57</strain>
    </source>
</reference>
<proteinExistence type="predicted"/>
<gene>
    <name evidence="2" type="ORF">A3860_09555</name>
</gene>
<dbReference type="Proteomes" id="UP000192796">
    <property type="component" value="Unassembled WGS sequence"/>
</dbReference>
<organism evidence="2 3">
    <name type="scientific">Niastella vici</name>
    <dbReference type="NCBI Taxonomy" id="1703345"/>
    <lineage>
        <taxon>Bacteria</taxon>
        <taxon>Pseudomonadati</taxon>
        <taxon>Bacteroidota</taxon>
        <taxon>Chitinophagia</taxon>
        <taxon>Chitinophagales</taxon>
        <taxon>Chitinophagaceae</taxon>
        <taxon>Niastella</taxon>
    </lineage>
</organism>
<feature type="signal peptide" evidence="1">
    <location>
        <begin position="1"/>
        <end position="19"/>
    </location>
</feature>